<comment type="similarity">
    <text evidence="8">Belongs to the uracil-DNA glycosylase (UDG) superfamily. Type 5 (UDGb) family.</text>
</comment>
<dbReference type="Gene3D" id="3.40.470.10">
    <property type="entry name" value="Uracil-DNA glycosylase-like domain"/>
    <property type="match status" value="1"/>
</dbReference>
<dbReference type="Proteomes" id="UP001329151">
    <property type="component" value="Chromosome"/>
</dbReference>
<dbReference type="SUPFAM" id="SSF52141">
    <property type="entry name" value="Uracil-DNA glycosylase-like"/>
    <property type="match status" value="1"/>
</dbReference>
<dbReference type="EMBL" id="AP028947">
    <property type="protein sequence ID" value="BET26319.1"/>
    <property type="molecule type" value="Genomic_DNA"/>
</dbReference>
<evidence type="ECO:0000313" key="12">
    <source>
        <dbReference type="Proteomes" id="UP001329151"/>
    </source>
</evidence>
<dbReference type="InterPro" id="IPR036895">
    <property type="entry name" value="Uracil-DNA_glycosylase-like_sf"/>
</dbReference>
<dbReference type="GO" id="GO:0006284">
    <property type="term" value="P:base-excision repair"/>
    <property type="evidence" value="ECO:0007669"/>
    <property type="project" value="InterPro"/>
</dbReference>
<dbReference type="GO" id="GO:0004844">
    <property type="term" value="F:uracil DNA N-glycosylase activity"/>
    <property type="evidence" value="ECO:0007669"/>
    <property type="project" value="InterPro"/>
</dbReference>
<dbReference type="SMART" id="SM00987">
    <property type="entry name" value="UreE_C"/>
    <property type="match status" value="1"/>
</dbReference>
<gene>
    <name evidence="11" type="ORF">RGQ30_18200</name>
</gene>
<protein>
    <recommendedName>
        <fullName evidence="9">Type-5 uracil-DNA glycosylase</fullName>
    </recommendedName>
</protein>
<keyword evidence="5" id="KW-0408">Iron</keyword>
<keyword evidence="6" id="KW-0411">Iron-sulfur</keyword>
<evidence type="ECO:0000313" key="11">
    <source>
        <dbReference type="EMBL" id="BET26319.1"/>
    </source>
</evidence>
<dbReference type="KEGG" id="lto:RGQ30_18200"/>
<dbReference type="PANTHER" id="PTHR33693">
    <property type="entry name" value="TYPE-5 URACIL-DNA GLYCOSYLASE"/>
    <property type="match status" value="1"/>
</dbReference>
<evidence type="ECO:0000256" key="3">
    <source>
        <dbReference type="ARBA" id="ARBA00022763"/>
    </source>
</evidence>
<name>A0AA86J393_9BURK</name>
<evidence type="ECO:0000256" key="7">
    <source>
        <dbReference type="ARBA" id="ARBA00023204"/>
    </source>
</evidence>
<dbReference type="InterPro" id="IPR005122">
    <property type="entry name" value="Uracil-DNA_glycosylase-like"/>
</dbReference>
<evidence type="ECO:0000256" key="4">
    <source>
        <dbReference type="ARBA" id="ARBA00022801"/>
    </source>
</evidence>
<keyword evidence="12" id="KW-1185">Reference proteome</keyword>
<dbReference type="RefSeq" id="WP_338284357.1">
    <property type="nucleotide sequence ID" value="NZ_AP028947.1"/>
</dbReference>
<sequence>MSKAPDKSAITSAASRWQPLAMDQQWPAKVFDVNCTACPRLAQFHEQNRVKFPDHFNGPVPPFGPADADLLIVGLAPGLHGANRSGRPFTGDFCGDLLYSTLHKFGFASKPVSTAVGDGLVLVNARVSNAVKCVPPENKPTPAEVKTCNGYIAHEFNAHPPRAVLALGLVGHQAVLKAMQLKQSAFKFGHAAEHDLGAFRLFDSYHVSRYNTQTGRLTTPMFEGVLDSISQYLKAKGQ</sequence>
<organism evidence="11 12">
    <name type="scientific">Limnobacter thiooxidans</name>
    <dbReference type="NCBI Taxonomy" id="131080"/>
    <lineage>
        <taxon>Bacteria</taxon>
        <taxon>Pseudomonadati</taxon>
        <taxon>Pseudomonadota</taxon>
        <taxon>Betaproteobacteria</taxon>
        <taxon>Burkholderiales</taxon>
        <taxon>Burkholderiaceae</taxon>
        <taxon>Limnobacter</taxon>
    </lineage>
</organism>
<dbReference type="GO" id="GO:0051539">
    <property type="term" value="F:4 iron, 4 sulfur cluster binding"/>
    <property type="evidence" value="ECO:0007669"/>
    <property type="project" value="UniProtKB-KW"/>
</dbReference>
<keyword evidence="4" id="KW-0378">Hydrolase</keyword>
<evidence type="ECO:0000256" key="9">
    <source>
        <dbReference type="ARBA" id="ARBA00023887"/>
    </source>
</evidence>
<keyword evidence="7" id="KW-0234">DNA repair</keyword>
<evidence type="ECO:0000256" key="1">
    <source>
        <dbReference type="ARBA" id="ARBA00022485"/>
    </source>
</evidence>
<reference evidence="11 12" key="1">
    <citation type="submission" date="2023-10" db="EMBL/GenBank/DDBJ databases">
        <title>Complete Genome Sequence of Limnobacter thiooxidans CS-K2T, Isolated from freshwater lake sediments in Bavaria, Germany.</title>
        <authorList>
            <person name="Naruki M."/>
            <person name="Watanabe A."/>
            <person name="Warashina T."/>
            <person name="Morita T."/>
            <person name="Arakawa K."/>
        </authorList>
    </citation>
    <scope>NUCLEOTIDE SEQUENCE [LARGE SCALE GENOMIC DNA]</scope>
    <source>
        <strain evidence="11 12">CS-K2</strain>
    </source>
</reference>
<evidence type="ECO:0000259" key="10">
    <source>
        <dbReference type="SMART" id="SM00986"/>
    </source>
</evidence>
<evidence type="ECO:0000256" key="8">
    <source>
        <dbReference type="ARBA" id="ARBA00023779"/>
    </source>
</evidence>
<dbReference type="GO" id="GO:0046872">
    <property type="term" value="F:metal ion binding"/>
    <property type="evidence" value="ECO:0007669"/>
    <property type="project" value="UniProtKB-KW"/>
</dbReference>
<dbReference type="CDD" id="cd10031">
    <property type="entry name" value="UDG-F5_TTUDGB_like"/>
    <property type="match status" value="1"/>
</dbReference>
<dbReference type="SMART" id="SM00986">
    <property type="entry name" value="UDG"/>
    <property type="match status" value="1"/>
</dbReference>
<evidence type="ECO:0000256" key="2">
    <source>
        <dbReference type="ARBA" id="ARBA00022723"/>
    </source>
</evidence>
<proteinExistence type="inferred from homology"/>
<dbReference type="Pfam" id="PF03167">
    <property type="entry name" value="UDG"/>
    <property type="match status" value="1"/>
</dbReference>
<dbReference type="PANTHER" id="PTHR33693:SF3">
    <property type="entry name" value="TYPE-5 URACIL-DNA GLYCOSYLASE"/>
    <property type="match status" value="1"/>
</dbReference>
<evidence type="ECO:0000256" key="5">
    <source>
        <dbReference type="ARBA" id="ARBA00023004"/>
    </source>
</evidence>
<dbReference type="AlphaFoldDB" id="A0AA86J393"/>
<evidence type="ECO:0000256" key="6">
    <source>
        <dbReference type="ARBA" id="ARBA00023014"/>
    </source>
</evidence>
<feature type="domain" description="Uracil-DNA glycosylase-like" evidence="10">
    <location>
        <begin position="61"/>
        <end position="226"/>
    </location>
</feature>
<dbReference type="GO" id="GO:0033958">
    <property type="term" value="F:DNA-deoxyinosine glycosylase activity"/>
    <property type="evidence" value="ECO:0007669"/>
    <property type="project" value="InterPro"/>
</dbReference>
<dbReference type="InterPro" id="IPR044147">
    <property type="entry name" value="UdgB-like"/>
</dbReference>
<accession>A0AA86J393</accession>
<keyword evidence="2" id="KW-0479">Metal-binding</keyword>
<dbReference type="InterPro" id="IPR051536">
    <property type="entry name" value="UDG_Type-4/5"/>
</dbReference>
<keyword evidence="1" id="KW-0004">4Fe-4S</keyword>
<keyword evidence="3" id="KW-0227">DNA damage</keyword>